<dbReference type="eggNOG" id="COG3344">
    <property type="taxonomic scope" value="Bacteria"/>
</dbReference>
<evidence type="ECO:0000313" key="2">
    <source>
        <dbReference type="EMBL" id="EEX71362.1"/>
    </source>
</evidence>
<dbReference type="STRING" id="626522.GCWU000325_01673"/>
<keyword evidence="3" id="KW-1185">Reference proteome</keyword>
<dbReference type="GeneID" id="84576515"/>
<dbReference type="AlphaFoldDB" id="C9LHK8"/>
<dbReference type="CDD" id="cd01646">
    <property type="entry name" value="RT_Bac_retron_I"/>
    <property type="match status" value="1"/>
</dbReference>
<protein>
    <recommendedName>
        <fullName evidence="1">Reverse transcriptase domain-containing protein</fullName>
    </recommendedName>
</protein>
<dbReference type="InterPro" id="IPR000477">
    <property type="entry name" value="RT_dom"/>
</dbReference>
<reference evidence="2" key="1">
    <citation type="submission" date="2009-09" db="EMBL/GenBank/DDBJ databases">
        <authorList>
            <person name="Weinstock G."/>
            <person name="Sodergren E."/>
            <person name="Clifton S."/>
            <person name="Fulton L."/>
            <person name="Fulton B."/>
            <person name="Courtney L."/>
            <person name="Fronick C."/>
            <person name="Harrison M."/>
            <person name="Strong C."/>
            <person name="Farmer C."/>
            <person name="Delahaunty K."/>
            <person name="Markovic C."/>
            <person name="Hall O."/>
            <person name="Minx P."/>
            <person name="Tomlinson C."/>
            <person name="Mitreva M."/>
            <person name="Nelson J."/>
            <person name="Hou S."/>
            <person name="Wollam A."/>
            <person name="Pepin K.H."/>
            <person name="Johnson M."/>
            <person name="Bhonagiri V."/>
            <person name="Nash W.E."/>
            <person name="Warren W."/>
            <person name="Chinwalla A."/>
            <person name="Mardis E.R."/>
            <person name="Wilson R.K."/>
        </authorList>
    </citation>
    <scope>NUCLEOTIDE SEQUENCE [LARGE SCALE GENOMIC DNA]</scope>
    <source>
        <strain evidence="2">ATCC 51259</strain>
    </source>
</reference>
<dbReference type="HOGENOM" id="CLU_039715_0_0_10"/>
<dbReference type="Pfam" id="PF00078">
    <property type="entry name" value="RVT_1"/>
    <property type="match status" value="1"/>
</dbReference>
<feature type="domain" description="Reverse transcriptase" evidence="1">
    <location>
        <begin position="1"/>
        <end position="328"/>
    </location>
</feature>
<accession>C9LHK8</accession>
<comment type="caution">
    <text evidence="2">The sequence shown here is derived from an EMBL/GenBank/DDBJ whole genome shotgun (WGS) entry which is preliminary data.</text>
</comment>
<dbReference type="EMBL" id="ACIJ02000021">
    <property type="protein sequence ID" value="EEX71362.1"/>
    <property type="molecule type" value="Genomic_DNA"/>
</dbReference>
<dbReference type="PROSITE" id="PS50878">
    <property type="entry name" value="RT_POL"/>
    <property type="match status" value="1"/>
</dbReference>
<name>C9LHK8_9BACT</name>
<evidence type="ECO:0000313" key="3">
    <source>
        <dbReference type="Proteomes" id="UP000003460"/>
    </source>
</evidence>
<sequence>MSNFATKIYFERMSRKSILEMSHEEAKDFFLKDKSYCNIDLPEYFSFSNLLNEISKVLDEKKRVSDVYDTSKLKNCEKVNHTLFANKDGKLSWRPLQIIHPFLYVLLVKEITKESNWKKLLGRFHDFQNNKKIKCFSIPVEAKSRQSDKAEQILQWWENIEQESINQSLDYKFSYDTDIADCYGSIYTHSIAWAIETRKIAKEQRDRNLLGNKIDTHIRNMQYGQTNGIPQGSVLMDFIAEIILGYIDKLLADKITENKIEDYNIFRYRDDYKIFVNTPNDGEMILRLLSELIVPFGLKLNSSKTRENKNIISSSVKPDKLSWFQLNQGDLTLQKQFLLIHQHSIIYPNSGSIVRGLTELNKKISDKEKSTQIISITVDIMLHNPKAIPVCCSIISKILKNTEEKMKLSISNKIYKRLMETPNSEFAQIWLQRMLKSSVEKFDFKETLCSIVRGESVEIWDSSWFNGNNKFKKLILPTSIFDKTIFNKMDEIIEDNEVDIFIHSL</sequence>
<gene>
    <name evidence="2" type="ORF">GCWU000325_01673</name>
</gene>
<organism evidence="2 3">
    <name type="scientific">Alloprevotella tannerae ATCC 51259</name>
    <dbReference type="NCBI Taxonomy" id="626522"/>
    <lineage>
        <taxon>Bacteria</taxon>
        <taxon>Pseudomonadati</taxon>
        <taxon>Bacteroidota</taxon>
        <taxon>Bacteroidia</taxon>
        <taxon>Bacteroidales</taxon>
        <taxon>Prevotellaceae</taxon>
        <taxon>Alloprevotella</taxon>
    </lineage>
</organism>
<evidence type="ECO:0000259" key="1">
    <source>
        <dbReference type="PROSITE" id="PS50878"/>
    </source>
</evidence>
<proteinExistence type="predicted"/>
<dbReference type="Proteomes" id="UP000003460">
    <property type="component" value="Unassembled WGS sequence"/>
</dbReference>
<dbReference type="RefSeq" id="WP_006255446.1">
    <property type="nucleotide sequence ID" value="NZ_GG700643.1"/>
</dbReference>